<dbReference type="Ensembl" id="ENSCVAT00000014347.1">
    <property type="protein sequence ID" value="ENSCVAP00000000878.1"/>
    <property type="gene ID" value="ENSCVAG00000001825.1"/>
</dbReference>
<evidence type="ECO:0000256" key="1">
    <source>
        <dbReference type="ARBA" id="ARBA00006485"/>
    </source>
</evidence>
<evidence type="ECO:0000256" key="8">
    <source>
        <dbReference type="ARBA" id="ARBA00047592"/>
    </source>
</evidence>
<evidence type="ECO:0000256" key="6">
    <source>
        <dbReference type="ARBA" id="ARBA00022777"/>
    </source>
</evidence>
<evidence type="ECO:0000256" key="4">
    <source>
        <dbReference type="ARBA" id="ARBA00022679"/>
    </source>
</evidence>
<comment type="catalytic activity">
    <reaction evidence="10">
        <text>L-seryl-[protein] + ATP = O-phospho-L-seryl-[protein] + ADP + H(+)</text>
        <dbReference type="Rhea" id="RHEA:17989"/>
        <dbReference type="Rhea" id="RHEA-COMP:9863"/>
        <dbReference type="Rhea" id="RHEA-COMP:11604"/>
        <dbReference type="ChEBI" id="CHEBI:15378"/>
        <dbReference type="ChEBI" id="CHEBI:29999"/>
        <dbReference type="ChEBI" id="CHEBI:30616"/>
        <dbReference type="ChEBI" id="CHEBI:83421"/>
        <dbReference type="ChEBI" id="CHEBI:456216"/>
        <dbReference type="EC" id="2.7.11.24"/>
    </reaction>
</comment>
<sequence>MPSLRSSAALKVRASSSSVHSLLQTYGGPMRKPRGLGRSLSSYLNRTARLEIVHEDVKMNSDGESDPPSSSDDVQSPVRVRLRNKKISTEDINKRLSLPADIRLPDDYLEKFSVIGPALFEQPISRRLRRVSLSEIGFGKLETYIKLDKLGEGTYATVYKGRSKLTENLVALKEIRLEHEEGAPCTAIREVSLLKDLKHANIVTLHDIIHTQKSLTLVFEYLDKDLKQYLEDCGNIIHVHNVKLFLFQLLRGLSYCHGRKVLHRDLKPQNLLINERGELKLADFGLARAKSIPTKTYSNEVVTLWYRPPDILLGSTDYSTHIDMWGVGCIFYEMMTGRPLFPGSSVEEELHFIFKLLGQSANQYFHPFPKLLQRKSSWVFPFRLCSEGVELLSKFLQFEGKKRISADVSMKHAYFSNLGNRLLSLPDTSSIFSLSEIQLEKEHHLLSEYKPAFIVKVFSCFLLCVLQTVFTVIIFPSDEAETQR</sequence>
<dbReference type="GO" id="GO:0031175">
    <property type="term" value="P:neuron projection development"/>
    <property type="evidence" value="ECO:0007669"/>
    <property type="project" value="TreeGrafter"/>
</dbReference>
<dbReference type="PANTHER" id="PTHR24056">
    <property type="entry name" value="CELL DIVISION PROTEIN KINASE"/>
    <property type="match status" value="1"/>
</dbReference>
<dbReference type="GO" id="GO:0004693">
    <property type="term" value="F:cyclin-dependent protein serine/threonine kinase activity"/>
    <property type="evidence" value="ECO:0007669"/>
    <property type="project" value="UniProtKB-EC"/>
</dbReference>
<evidence type="ECO:0000256" key="5">
    <source>
        <dbReference type="ARBA" id="ARBA00022741"/>
    </source>
</evidence>
<keyword evidence="15" id="KW-1133">Transmembrane helix</keyword>
<reference evidence="17" key="1">
    <citation type="submission" date="2025-08" db="UniProtKB">
        <authorList>
            <consortium name="Ensembl"/>
        </authorList>
    </citation>
    <scope>IDENTIFICATION</scope>
</reference>
<accession>A0A3Q2C872</accession>
<comment type="catalytic activity">
    <reaction evidence="9">
        <text>L-threonyl-[protein] + ATP = O-phospho-L-threonyl-[protein] + ADP + H(+)</text>
        <dbReference type="Rhea" id="RHEA:46608"/>
        <dbReference type="Rhea" id="RHEA-COMP:11060"/>
        <dbReference type="Rhea" id="RHEA-COMP:11605"/>
        <dbReference type="ChEBI" id="CHEBI:15378"/>
        <dbReference type="ChEBI" id="CHEBI:30013"/>
        <dbReference type="ChEBI" id="CHEBI:30616"/>
        <dbReference type="ChEBI" id="CHEBI:61977"/>
        <dbReference type="ChEBI" id="CHEBI:456216"/>
        <dbReference type="EC" id="2.7.11.22"/>
    </reaction>
</comment>
<dbReference type="Pfam" id="PF00069">
    <property type="entry name" value="Pkinase"/>
    <property type="match status" value="1"/>
</dbReference>
<keyword evidence="3 13" id="KW-0723">Serine/threonine-protein kinase</keyword>
<feature type="domain" description="Protein kinase" evidence="16">
    <location>
        <begin position="144"/>
        <end position="415"/>
    </location>
</feature>
<feature type="region of interest" description="Disordered" evidence="14">
    <location>
        <begin position="58"/>
        <end position="78"/>
    </location>
</feature>
<keyword evidence="6" id="KW-0418">Kinase</keyword>
<protein>
    <submittedName>
        <fullName evidence="17">Cyclin dependent kinase 16</fullName>
    </submittedName>
</protein>
<evidence type="ECO:0000256" key="15">
    <source>
        <dbReference type="SAM" id="Phobius"/>
    </source>
</evidence>
<feature type="compositionally biased region" description="Low complexity" evidence="14">
    <location>
        <begin position="66"/>
        <end position="78"/>
    </location>
</feature>
<dbReference type="InterPro" id="IPR000719">
    <property type="entry name" value="Prot_kinase_dom"/>
</dbReference>
<keyword evidence="15" id="KW-0472">Membrane</keyword>
<comment type="catalytic activity">
    <reaction evidence="8">
        <text>L-threonyl-[protein] + ATP = O-phospho-L-threonyl-[protein] + ADP + H(+)</text>
        <dbReference type="Rhea" id="RHEA:46608"/>
        <dbReference type="Rhea" id="RHEA-COMP:11060"/>
        <dbReference type="Rhea" id="RHEA-COMP:11605"/>
        <dbReference type="ChEBI" id="CHEBI:15378"/>
        <dbReference type="ChEBI" id="CHEBI:30013"/>
        <dbReference type="ChEBI" id="CHEBI:30616"/>
        <dbReference type="ChEBI" id="CHEBI:61977"/>
        <dbReference type="ChEBI" id="CHEBI:456216"/>
        <dbReference type="EC" id="2.7.11.24"/>
    </reaction>
</comment>
<dbReference type="GO" id="GO:0006887">
    <property type="term" value="P:exocytosis"/>
    <property type="evidence" value="ECO:0007669"/>
    <property type="project" value="TreeGrafter"/>
</dbReference>
<dbReference type="FunFam" id="3.30.200.20:FF:000007">
    <property type="entry name" value="Cyclin-dependent kinase 14, putative"/>
    <property type="match status" value="1"/>
</dbReference>
<dbReference type="OMA" id="HEDVKIN"/>
<dbReference type="SMART" id="SM00220">
    <property type="entry name" value="S_TKc"/>
    <property type="match status" value="1"/>
</dbReference>
<comment type="catalytic activity">
    <reaction evidence="11">
        <text>L-seryl-[protein] + ATP = O-phospho-L-seryl-[protein] + ADP + H(+)</text>
        <dbReference type="Rhea" id="RHEA:17989"/>
        <dbReference type="Rhea" id="RHEA-COMP:9863"/>
        <dbReference type="Rhea" id="RHEA-COMP:11604"/>
        <dbReference type="ChEBI" id="CHEBI:15378"/>
        <dbReference type="ChEBI" id="CHEBI:29999"/>
        <dbReference type="ChEBI" id="CHEBI:30616"/>
        <dbReference type="ChEBI" id="CHEBI:83421"/>
        <dbReference type="ChEBI" id="CHEBI:456216"/>
        <dbReference type="EC" id="2.7.11.22"/>
    </reaction>
</comment>
<dbReference type="GO" id="GO:0005634">
    <property type="term" value="C:nucleus"/>
    <property type="evidence" value="ECO:0007669"/>
    <property type="project" value="TreeGrafter"/>
</dbReference>
<dbReference type="PROSITE" id="PS50011">
    <property type="entry name" value="PROTEIN_KINASE_DOM"/>
    <property type="match status" value="1"/>
</dbReference>
<dbReference type="PANTHER" id="PTHR24056:SF174">
    <property type="entry name" value="CYCLIN-DEPENDENT KINASE 16"/>
    <property type="match status" value="1"/>
</dbReference>
<dbReference type="GeneTree" id="ENSGT00940000156963"/>
<proteinExistence type="inferred from homology"/>
<feature type="transmembrane region" description="Helical" evidence="15">
    <location>
        <begin position="453"/>
        <end position="475"/>
    </location>
</feature>
<keyword evidence="4" id="KW-0808">Transferase</keyword>
<dbReference type="GO" id="GO:0008021">
    <property type="term" value="C:synaptic vesicle"/>
    <property type="evidence" value="ECO:0007669"/>
    <property type="project" value="TreeGrafter"/>
</dbReference>
<dbReference type="InterPro" id="IPR017441">
    <property type="entry name" value="Protein_kinase_ATP_BS"/>
</dbReference>
<evidence type="ECO:0000256" key="2">
    <source>
        <dbReference type="ARBA" id="ARBA00008832"/>
    </source>
</evidence>
<evidence type="ECO:0000259" key="16">
    <source>
        <dbReference type="PROSITE" id="PS50011"/>
    </source>
</evidence>
<name>A0A3Q2C872_CYPVA</name>
<keyword evidence="7 12" id="KW-0067">ATP-binding</keyword>
<dbReference type="Gene3D" id="3.30.200.20">
    <property type="entry name" value="Phosphorylase Kinase, domain 1"/>
    <property type="match status" value="1"/>
</dbReference>
<comment type="similarity">
    <text evidence="1">Belongs to the protein kinase superfamily. CMGC Ser/Thr protein kinase family. CDC2/CDKX subfamily.</text>
</comment>
<evidence type="ECO:0000256" key="7">
    <source>
        <dbReference type="ARBA" id="ARBA00022840"/>
    </source>
</evidence>
<evidence type="ECO:0000313" key="17">
    <source>
        <dbReference type="Ensembl" id="ENSCVAP00000000878.1"/>
    </source>
</evidence>
<evidence type="ECO:0000256" key="3">
    <source>
        <dbReference type="ARBA" id="ARBA00022527"/>
    </source>
</evidence>
<dbReference type="InterPro" id="IPR050108">
    <property type="entry name" value="CDK"/>
</dbReference>
<evidence type="ECO:0000256" key="12">
    <source>
        <dbReference type="PROSITE-ProRule" id="PRU10141"/>
    </source>
</evidence>
<keyword evidence="5 12" id="KW-0547">Nucleotide-binding</keyword>
<keyword evidence="18" id="KW-1185">Reference proteome</keyword>
<dbReference type="AlphaFoldDB" id="A0A3Q2C872"/>
<evidence type="ECO:0000256" key="13">
    <source>
        <dbReference type="RuleBase" id="RU000304"/>
    </source>
</evidence>
<dbReference type="Proteomes" id="UP000265020">
    <property type="component" value="Unassembled WGS sequence"/>
</dbReference>
<evidence type="ECO:0000313" key="18">
    <source>
        <dbReference type="Proteomes" id="UP000265020"/>
    </source>
</evidence>
<dbReference type="GO" id="GO:0005524">
    <property type="term" value="F:ATP binding"/>
    <property type="evidence" value="ECO:0007669"/>
    <property type="project" value="UniProtKB-UniRule"/>
</dbReference>
<comment type="similarity">
    <text evidence="2">Belongs to the protein kinase superfamily. CMGC Ser/Thr protein kinase family. MAP kinase subfamily.</text>
</comment>
<evidence type="ECO:0000256" key="9">
    <source>
        <dbReference type="ARBA" id="ARBA00047811"/>
    </source>
</evidence>
<keyword evidence="15" id="KW-0812">Transmembrane</keyword>
<dbReference type="Gene3D" id="1.10.510.10">
    <property type="entry name" value="Transferase(Phosphotransferase) domain 1"/>
    <property type="match status" value="1"/>
</dbReference>
<organism evidence="17 18">
    <name type="scientific">Cyprinodon variegatus</name>
    <name type="common">Sheepshead minnow</name>
    <dbReference type="NCBI Taxonomy" id="28743"/>
    <lineage>
        <taxon>Eukaryota</taxon>
        <taxon>Metazoa</taxon>
        <taxon>Chordata</taxon>
        <taxon>Craniata</taxon>
        <taxon>Vertebrata</taxon>
        <taxon>Euteleostomi</taxon>
        <taxon>Actinopterygii</taxon>
        <taxon>Neopterygii</taxon>
        <taxon>Teleostei</taxon>
        <taxon>Neoteleostei</taxon>
        <taxon>Acanthomorphata</taxon>
        <taxon>Ovalentaria</taxon>
        <taxon>Atherinomorphae</taxon>
        <taxon>Cyprinodontiformes</taxon>
        <taxon>Cyprinodontidae</taxon>
        <taxon>Cyprinodon</taxon>
    </lineage>
</organism>
<dbReference type="InterPro" id="IPR008271">
    <property type="entry name" value="Ser/Thr_kinase_AS"/>
</dbReference>
<reference evidence="17" key="2">
    <citation type="submission" date="2025-09" db="UniProtKB">
        <authorList>
            <consortium name="Ensembl"/>
        </authorList>
    </citation>
    <scope>IDENTIFICATION</scope>
</reference>
<dbReference type="GO" id="GO:0004707">
    <property type="term" value="F:MAP kinase activity"/>
    <property type="evidence" value="ECO:0007669"/>
    <property type="project" value="UniProtKB-EC"/>
</dbReference>
<evidence type="ECO:0000256" key="11">
    <source>
        <dbReference type="ARBA" id="ARBA00048367"/>
    </source>
</evidence>
<dbReference type="PROSITE" id="PS00107">
    <property type="entry name" value="PROTEIN_KINASE_ATP"/>
    <property type="match status" value="1"/>
</dbReference>
<dbReference type="STRING" id="28743.ENSCVAP00000000878"/>
<dbReference type="FunFam" id="1.10.510.10:FF:000624">
    <property type="entry name" value="Mitogen-activated protein kinase"/>
    <property type="match status" value="1"/>
</dbReference>
<dbReference type="SUPFAM" id="SSF56112">
    <property type="entry name" value="Protein kinase-like (PK-like)"/>
    <property type="match status" value="1"/>
</dbReference>
<dbReference type="InterPro" id="IPR011009">
    <property type="entry name" value="Kinase-like_dom_sf"/>
</dbReference>
<dbReference type="PROSITE" id="PS00108">
    <property type="entry name" value="PROTEIN_KINASE_ST"/>
    <property type="match status" value="1"/>
</dbReference>
<evidence type="ECO:0000256" key="14">
    <source>
        <dbReference type="SAM" id="MobiDB-lite"/>
    </source>
</evidence>
<evidence type="ECO:0000256" key="10">
    <source>
        <dbReference type="ARBA" id="ARBA00048312"/>
    </source>
</evidence>
<feature type="binding site" evidence="12">
    <location>
        <position position="173"/>
    </location>
    <ligand>
        <name>ATP</name>
        <dbReference type="ChEBI" id="CHEBI:30616"/>
    </ligand>
</feature>